<reference evidence="1" key="1">
    <citation type="submission" date="2020-05" db="EMBL/GenBank/DDBJ databases">
        <title>Large-scale comparative analyses of tick genomes elucidate their genetic diversity and vector capacities.</title>
        <authorList>
            <person name="Jia N."/>
            <person name="Wang J."/>
            <person name="Shi W."/>
            <person name="Du L."/>
            <person name="Sun Y."/>
            <person name="Zhan W."/>
            <person name="Jiang J."/>
            <person name="Wang Q."/>
            <person name="Zhang B."/>
            <person name="Ji P."/>
            <person name="Sakyi L.B."/>
            <person name="Cui X."/>
            <person name="Yuan T."/>
            <person name="Jiang B."/>
            <person name="Yang W."/>
            <person name="Lam T.T.-Y."/>
            <person name="Chang Q."/>
            <person name="Ding S."/>
            <person name="Wang X."/>
            <person name="Zhu J."/>
            <person name="Ruan X."/>
            <person name="Zhao L."/>
            <person name="Wei J."/>
            <person name="Que T."/>
            <person name="Du C."/>
            <person name="Cheng J."/>
            <person name="Dai P."/>
            <person name="Han X."/>
            <person name="Huang E."/>
            <person name="Gao Y."/>
            <person name="Liu J."/>
            <person name="Shao H."/>
            <person name="Ye R."/>
            <person name="Li L."/>
            <person name="Wei W."/>
            <person name="Wang X."/>
            <person name="Wang C."/>
            <person name="Yang T."/>
            <person name="Huo Q."/>
            <person name="Li W."/>
            <person name="Guo W."/>
            <person name="Chen H."/>
            <person name="Zhou L."/>
            <person name="Ni X."/>
            <person name="Tian J."/>
            <person name="Zhou Y."/>
            <person name="Sheng Y."/>
            <person name="Liu T."/>
            <person name="Pan Y."/>
            <person name="Xia L."/>
            <person name="Li J."/>
            <person name="Zhao F."/>
            <person name="Cao W."/>
        </authorList>
    </citation>
    <scope>NUCLEOTIDE SEQUENCE</scope>
    <source>
        <strain evidence="1">Dsil-2018</strain>
    </source>
</reference>
<evidence type="ECO:0000313" key="2">
    <source>
        <dbReference type="Proteomes" id="UP000821865"/>
    </source>
</evidence>
<dbReference type="EMBL" id="CM023471">
    <property type="protein sequence ID" value="KAH7966625.1"/>
    <property type="molecule type" value="Genomic_DNA"/>
</dbReference>
<proteinExistence type="predicted"/>
<comment type="caution">
    <text evidence="1">The sequence shown here is derived from an EMBL/GenBank/DDBJ whole genome shotgun (WGS) entry which is preliminary data.</text>
</comment>
<evidence type="ECO:0000313" key="1">
    <source>
        <dbReference type="EMBL" id="KAH7966625.1"/>
    </source>
</evidence>
<sequence>MSASSSRGSVSTFGLAGRPVTVFAPSQSDTLMPLDTEKSPSQSSIGSPKRALSALGPASPSNNTSDLASPGEIRRLLEAKGSPTSFSPLRSTASPAQLPAGSERHELAEAKTTTVRTEACAGAETPLTQKGSELKLTVVSEVDKTLRKESSPGRGLADLDKDKSSVTAITEGAGAGTGFDGHQLNISASAELLAPSTKTSEDRISTDQIIDARQLQADKSAEVIESTNTIDKSVALFVEKRASADIVTSVQKKQSNSGVESVEKSAIASPEADAKGSSKKKKGKKGQKGRKVPKGSTASADDENLSISEHIAHAITESSPEFADIPLQVNMTIDLVPPKNTGPASPARTIMSPVHIERKMIVESCKDGHVEVKVPPIFIDSPEGKHTTDEALNVSVSVDVGKHATQGHMTPQEECRHAEKQ</sequence>
<name>A0ACB8DEZ7_DERSI</name>
<gene>
    <name evidence="1" type="ORF">HPB49_018140</name>
</gene>
<protein>
    <submittedName>
        <fullName evidence="1">Uncharacterized protein</fullName>
    </submittedName>
</protein>
<accession>A0ACB8DEZ7</accession>
<dbReference type="Proteomes" id="UP000821865">
    <property type="component" value="Chromosome 2"/>
</dbReference>
<keyword evidence="2" id="KW-1185">Reference proteome</keyword>
<organism evidence="1 2">
    <name type="scientific">Dermacentor silvarum</name>
    <name type="common">Tick</name>
    <dbReference type="NCBI Taxonomy" id="543639"/>
    <lineage>
        <taxon>Eukaryota</taxon>
        <taxon>Metazoa</taxon>
        <taxon>Ecdysozoa</taxon>
        <taxon>Arthropoda</taxon>
        <taxon>Chelicerata</taxon>
        <taxon>Arachnida</taxon>
        <taxon>Acari</taxon>
        <taxon>Parasitiformes</taxon>
        <taxon>Ixodida</taxon>
        <taxon>Ixodoidea</taxon>
        <taxon>Ixodidae</taxon>
        <taxon>Rhipicephalinae</taxon>
        <taxon>Dermacentor</taxon>
    </lineage>
</organism>